<accession>A0A3D6BRR7</accession>
<evidence type="ECO:0000313" key="2">
    <source>
        <dbReference type="Proteomes" id="UP000263268"/>
    </source>
</evidence>
<dbReference type="Proteomes" id="UP000263268">
    <property type="component" value="Unassembled WGS sequence"/>
</dbReference>
<reference evidence="1 2" key="1">
    <citation type="journal article" date="2018" name="Nat. Biotechnol.">
        <title>A standardized bacterial taxonomy based on genome phylogeny substantially revises the tree of life.</title>
        <authorList>
            <person name="Parks D.H."/>
            <person name="Chuvochina M."/>
            <person name="Waite D.W."/>
            <person name="Rinke C."/>
            <person name="Skarshewski A."/>
            <person name="Chaumeil P.A."/>
            <person name="Hugenholtz P."/>
        </authorList>
    </citation>
    <scope>NUCLEOTIDE SEQUENCE [LARGE SCALE GENOMIC DNA]</scope>
    <source>
        <strain evidence="1">UBA10227</strain>
    </source>
</reference>
<protein>
    <submittedName>
        <fullName evidence="1">Uncharacterized protein</fullName>
    </submittedName>
</protein>
<comment type="caution">
    <text evidence="1">The sequence shown here is derived from an EMBL/GenBank/DDBJ whole genome shotgun (WGS) entry which is preliminary data.</text>
</comment>
<proteinExistence type="predicted"/>
<feature type="non-terminal residue" evidence="1">
    <location>
        <position position="220"/>
    </location>
</feature>
<evidence type="ECO:0000313" key="1">
    <source>
        <dbReference type="EMBL" id="HCY81946.1"/>
    </source>
</evidence>
<name>A0A3D6BRR7_9FLAO</name>
<organism evidence="1 2">
    <name type="scientific">Xanthomarina gelatinilytica</name>
    <dbReference type="NCBI Taxonomy" id="1137281"/>
    <lineage>
        <taxon>Bacteria</taxon>
        <taxon>Pseudomonadati</taxon>
        <taxon>Bacteroidota</taxon>
        <taxon>Flavobacteriia</taxon>
        <taxon>Flavobacteriales</taxon>
        <taxon>Flavobacteriaceae</taxon>
        <taxon>Xanthomarina</taxon>
    </lineage>
</organism>
<dbReference type="AlphaFoldDB" id="A0A3D6BRR7"/>
<feature type="non-terminal residue" evidence="1">
    <location>
        <position position="1"/>
    </location>
</feature>
<gene>
    <name evidence="1" type="ORF">DHV22_10285</name>
</gene>
<sequence length="220" mass="25610">HNKKRNTAFVYEALVKEVTAAVLKGDHEQKHKVINVIKKYFKPNCILSKDLDCYRSLYETRGLTESDSRRLIEAATIDKRMIDPTGLFKIQSQMINDINKEIDSDIFNNFVPNYKTLATIDQLFSVKTTPKDRIMLENEIIQRMSADDNPQTEQDIDHVVVSEFIKKFNNKYSDDLLEEQKTLLSHYISSFTDNSLELKVYLNNEIARLKEQLQKAKTVD</sequence>
<dbReference type="EMBL" id="DPRK01000168">
    <property type="protein sequence ID" value="HCY81946.1"/>
    <property type="molecule type" value="Genomic_DNA"/>
</dbReference>